<dbReference type="InterPro" id="IPR035104">
    <property type="entry name" value="Ribosomal_protein_S1-like"/>
</dbReference>
<dbReference type="InterPro" id="IPR050437">
    <property type="entry name" value="Ribos_protein_bS1-like"/>
</dbReference>
<dbReference type="InterPro" id="IPR003029">
    <property type="entry name" value="S1_domain"/>
</dbReference>
<reference evidence="6 7" key="1">
    <citation type="submission" date="2020-12" db="EMBL/GenBank/DDBJ databases">
        <title>Chryseobacterium endoalhailicus sp. nov., isolated from seed of leguminous plant.</title>
        <authorList>
            <person name="Zhang X."/>
        </authorList>
    </citation>
    <scope>NUCLEOTIDE SEQUENCE [LARGE SCALE GENOMIC DNA]</scope>
    <source>
        <strain evidence="6 7">L7</strain>
    </source>
</reference>
<dbReference type="CDD" id="cd04465">
    <property type="entry name" value="S1_RPS1_repeat_ec2_hs2"/>
    <property type="match status" value="1"/>
</dbReference>
<dbReference type="PANTHER" id="PTHR10724:SF7">
    <property type="entry name" value="SMALL RIBOSOMAL SUBUNIT PROTEIN BS1C"/>
    <property type="match status" value="1"/>
</dbReference>
<dbReference type="CDD" id="cd05688">
    <property type="entry name" value="S1_RPS1_repeat_ec3"/>
    <property type="match status" value="1"/>
</dbReference>
<dbReference type="Proteomes" id="UP000661696">
    <property type="component" value="Unassembled WGS sequence"/>
</dbReference>
<feature type="domain" description="S1 motif" evidence="5">
    <location>
        <begin position="395"/>
        <end position="465"/>
    </location>
</feature>
<keyword evidence="2 6" id="KW-0689">Ribosomal protein</keyword>
<dbReference type="NCBIfam" id="NF004953">
    <property type="entry name" value="PRK06299.1-3"/>
    <property type="match status" value="1"/>
</dbReference>
<dbReference type="GO" id="GO:0005840">
    <property type="term" value="C:ribosome"/>
    <property type="evidence" value="ECO:0007669"/>
    <property type="project" value="UniProtKB-KW"/>
</dbReference>
<dbReference type="Pfam" id="PF00575">
    <property type="entry name" value="S1"/>
    <property type="match status" value="6"/>
</dbReference>
<gene>
    <name evidence="6" type="primary">rpsA</name>
    <name evidence="6" type="ORF">JET18_18235</name>
</gene>
<keyword evidence="3" id="KW-0687">Ribonucleoprotein</keyword>
<dbReference type="PRINTS" id="PR00681">
    <property type="entry name" value="RIBOSOMALS1"/>
</dbReference>
<feature type="domain" description="S1 motif" evidence="5">
    <location>
        <begin position="482"/>
        <end position="548"/>
    </location>
</feature>
<name>A0ABS1QJL0_9FLAO</name>
<dbReference type="PANTHER" id="PTHR10724">
    <property type="entry name" value="30S RIBOSOMAL PROTEIN S1"/>
    <property type="match status" value="1"/>
</dbReference>
<evidence type="ECO:0000256" key="1">
    <source>
        <dbReference type="ARBA" id="ARBA00006767"/>
    </source>
</evidence>
<evidence type="ECO:0000313" key="6">
    <source>
        <dbReference type="EMBL" id="MBL1222800.1"/>
    </source>
</evidence>
<sequence length="596" mass="66711">MSKETNSAEVLLNQNVAPEQFDWDSFESGLDADARKEKSDLEEIYNGSLSSLNDNDVIVGKVVRLTDKEAIVDIDFKSEGVISLNEFRYNPGLKVGDDVEVMVDRREDKTGQLQLSHRKARTLKAWDRVNELHETGEIVNGFVKSRTKGGMIVDVHGIEAFLPGSQIDVKPIKDYDQFVGKTMEFKVVKINPEFKNVVVSHKALIEADIEGQKKEIIAQLEKGQVLEGTVKNITSYGVFIDLGGVDGLIHITDLSWSRVNHPSEILEDGQTVKVVILDFDDEKTRIQLGMKQLEAHPWDALSADMKVGDKVKGKVVVLADYGAFVEIAPGVEGLIHVSEMSWSTHLRSAGDFVKVGDEVEAEVLTLDREERKISLGIKQLSKDPWENIEAKYPVGSQHVGTVRNFTNFGVFVELEEGIDGLIYISDLSWTKKIKHPSEFCAVGDKLNVIVLELDIQARRLSLGHKQLTENPWDKFETKYAEGTIHAGKAVEVHDKGASVQFEDVEVEAFCPSRLLEKEDGSKIKKGEDAQFKVIEFNKEFKRVVVSHTGIFRDEEKKNMKDISSRNVSSSSNNEERSTLGDIDALAELKRKMEEGK</sequence>
<comment type="caution">
    <text evidence="6">The sequence shown here is derived from an EMBL/GenBank/DDBJ whole genome shotgun (WGS) entry which is preliminary data.</text>
</comment>
<protein>
    <submittedName>
        <fullName evidence="6">30S ribosomal protein S1</fullName>
    </submittedName>
</protein>
<feature type="region of interest" description="Disordered" evidence="4">
    <location>
        <begin position="556"/>
        <end position="582"/>
    </location>
</feature>
<evidence type="ECO:0000256" key="2">
    <source>
        <dbReference type="ARBA" id="ARBA00022980"/>
    </source>
</evidence>
<dbReference type="Gene3D" id="2.40.50.140">
    <property type="entry name" value="Nucleic acid-binding proteins"/>
    <property type="match status" value="6"/>
</dbReference>
<feature type="domain" description="S1 motif" evidence="5">
    <location>
        <begin position="55"/>
        <end position="118"/>
    </location>
</feature>
<dbReference type="InterPro" id="IPR012340">
    <property type="entry name" value="NA-bd_OB-fold"/>
</dbReference>
<dbReference type="CDD" id="cd05687">
    <property type="entry name" value="S1_RPS1_repeat_ec1_hs1"/>
    <property type="match status" value="1"/>
</dbReference>
<feature type="domain" description="S1 motif" evidence="5">
    <location>
        <begin position="136"/>
        <end position="202"/>
    </location>
</feature>
<accession>A0ABS1QJL0</accession>
<dbReference type="SUPFAM" id="SSF50249">
    <property type="entry name" value="Nucleic acid-binding proteins"/>
    <property type="match status" value="6"/>
</dbReference>
<dbReference type="PROSITE" id="PS50126">
    <property type="entry name" value="S1"/>
    <property type="match status" value="6"/>
</dbReference>
<evidence type="ECO:0000256" key="4">
    <source>
        <dbReference type="SAM" id="MobiDB-lite"/>
    </source>
</evidence>
<dbReference type="RefSeq" id="WP_202093441.1">
    <property type="nucleotide sequence ID" value="NZ_JAELVM010000003.1"/>
</dbReference>
<proteinExistence type="inferred from homology"/>
<organism evidence="6 7">
    <name type="scientific">Chryseobacterium endalhagicum</name>
    <dbReference type="NCBI Taxonomy" id="2797638"/>
    <lineage>
        <taxon>Bacteria</taxon>
        <taxon>Pseudomonadati</taxon>
        <taxon>Bacteroidota</taxon>
        <taxon>Flavobacteriia</taxon>
        <taxon>Flavobacteriales</taxon>
        <taxon>Weeksellaceae</taxon>
        <taxon>Chryseobacterium group</taxon>
        <taxon>Chryseobacterium</taxon>
    </lineage>
</organism>
<dbReference type="SMART" id="SM00316">
    <property type="entry name" value="S1"/>
    <property type="match status" value="6"/>
</dbReference>
<keyword evidence="7" id="KW-1185">Reference proteome</keyword>
<dbReference type="EMBL" id="JAELVM010000003">
    <property type="protein sequence ID" value="MBL1222800.1"/>
    <property type="molecule type" value="Genomic_DNA"/>
</dbReference>
<feature type="domain" description="S1 motif" evidence="5">
    <location>
        <begin position="308"/>
        <end position="378"/>
    </location>
</feature>
<evidence type="ECO:0000259" key="5">
    <source>
        <dbReference type="PROSITE" id="PS50126"/>
    </source>
</evidence>
<evidence type="ECO:0000313" key="7">
    <source>
        <dbReference type="Proteomes" id="UP000661696"/>
    </source>
</evidence>
<feature type="domain" description="S1 motif" evidence="5">
    <location>
        <begin position="223"/>
        <end position="291"/>
    </location>
</feature>
<comment type="similarity">
    <text evidence="1">Belongs to the bacterial ribosomal protein bS1 family.</text>
</comment>
<evidence type="ECO:0000256" key="3">
    <source>
        <dbReference type="ARBA" id="ARBA00023274"/>
    </source>
</evidence>